<feature type="non-terminal residue" evidence="1">
    <location>
        <position position="1"/>
    </location>
</feature>
<dbReference type="EMBL" id="QJKJ01003332">
    <property type="protein sequence ID" value="RDX98953.1"/>
    <property type="molecule type" value="Genomic_DNA"/>
</dbReference>
<organism evidence="1 2">
    <name type="scientific">Mucuna pruriens</name>
    <name type="common">Velvet bean</name>
    <name type="synonym">Dolichos pruriens</name>
    <dbReference type="NCBI Taxonomy" id="157652"/>
    <lineage>
        <taxon>Eukaryota</taxon>
        <taxon>Viridiplantae</taxon>
        <taxon>Streptophyta</taxon>
        <taxon>Embryophyta</taxon>
        <taxon>Tracheophyta</taxon>
        <taxon>Spermatophyta</taxon>
        <taxon>Magnoliopsida</taxon>
        <taxon>eudicotyledons</taxon>
        <taxon>Gunneridae</taxon>
        <taxon>Pentapetalae</taxon>
        <taxon>rosids</taxon>
        <taxon>fabids</taxon>
        <taxon>Fabales</taxon>
        <taxon>Fabaceae</taxon>
        <taxon>Papilionoideae</taxon>
        <taxon>50 kb inversion clade</taxon>
        <taxon>NPAAA clade</taxon>
        <taxon>indigoferoid/millettioid clade</taxon>
        <taxon>Phaseoleae</taxon>
        <taxon>Mucuna</taxon>
    </lineage>
</organism>
<dbReference type="Proteomes" id="UP000257109">
    <property type="component" value="Unassembled WGS sequence"/>
</dbReference>
<name>A0A371H8H0_MUCPR</name>
<accession>A0A371H8H0</accession>
<protein>
    <submittedName>
        <fullName evidence="1">Uncharacterized protein</fullName>
    </submittedName>
</protein>
<evidence type="ECO:0000313" key="1">
    <source>
        <dbReference type="EMBL" id="RDX98953.1"/>
    </source>
</evidence>
<evidence type="ECO:0000313" key="2">
    <source>
        <dbReference type="Proteomes" id="UP000257109"/>
    </source>
</evidence>
<sequence length="283" mass="31478">MAPSFLLNLQHVNCNLPISPALEKISRFSLLGHFLILYAELTMQGNKSAVRLKCVGSPLEVSTEMQKSSVGQTGEFSVEMSITYSLGKTLVTLNITEEGFAGCVNVVYIDLSENSGKGSSANLNLRVTRNERYGILCNYMNTKFVGSYDSFKENYCVPPLPDMELIRYFCRESGSGGCFRVEKKKDENDVVERVKATHDFVVGEETMHVKIKIRNDGREGLNVEVEGPAKLTTDYMNQVNSRIQRKMKSEMEGKMKSEMAASTVALANGNTERLLIPAIMRNG</sequence>
<proteinExistence type="predicted"/>
<keyword evidence="2" id="KW-1185">Reference proteome</keyword>
<dbReference type="OrthoDB" id="1412700at2759"/>
<comment type="caution">
    <text evidence="1">The sequence shown here is derived from an EMBL/GenBank/DDBJ whole genome shotgun (WGS) entry which is preliminary data.</text>
</comment>
<dbReference type="AlphaFoldDB" id="A0A371H8H0"/>
<reference evidence="1" key="1">
    <citation type="submission" date="2018-05" db="EMBL/GenBank/DDBJ databases">
        <title>Draft genome of Mucuna pruriens seed.</title>
        <authorList>
            <person name="Nnadi N.E."/>
            <person name="Vos R."/>
            <person name="Hasami M.H."/>
            <person name="Devisetty U.K."/>
            <person name="Aguiy J.C."/>
        </authorList>
    </citation>
    <scope>NUCLEOTIDE SEQUENCE [LARGE SCALE GENOMIC DNA]</scope>
    <source>
        <strain evidence="1">JCA_2017</strain>
    </source>
</reference>
<gene>
    <name evidence="1" type="ORF">CR513_18062</name>
</gene>